<keyword evidence="3" id="KW-1185">Reference proteome</keyword>
<sequence>MSEPQWKKLEQEMLGFQLQKPALDLKQKCLTTPPAPGTFFSWPLLAAAAALIIVASWSSYENFAQQKNFNNNDTTSVSHLLKNRLDTNTLPRYKKFSTTFVKDNNTYTIGGSRAKWLQ</sequence>
<gene>
    <name evidence="2" type="ORF">UABAM_03624</name>
</gene>
<keyword evidence="1" id="KW-0472">Membrane</keyword>
<dbReference type="KEGG" id="uam:UABAM_03624"/>
<evidence type="ECO:0000256" key="1">
    <source>
        <dbReference type="SAM" id="Phobius"/>
    </source>
</evidence>
<accession>A0A5S9F4G1</accession>
<dbReference type="AlphaFoldDB" id="A0A5S9F4G1"/>
<dbReference type="RefSeq" id="WP_151969371.1">
    <property type="nucleotide sequence ID" value="NZ_AP019860.1"/>
</dbReference>
<organism evidence="2 3">
    <name type="scientific">Uabimicrobium amorphum</name>
    <dbReference type="NCBI Taxonomy" id="2596890"/>
    <lineage>
        <taxon>Bacteria</taxon>
        <taxon>Pseudomonadati</taxon>
        <taxon>Planctomycetota</taxon>
        <taxon>Candidatus Uabimicrobiia</taxon>
        <taxon>Candidatus Uabimicrobiales</taxon>
        <taxon>Candidatus Uabimicrobiaceae</taxon>
        <taxon>Candidatus Uabimicrobium</taxon>
    </lineage>
</organism>
<dbReference type="Proteomes" id="UP000326354">
    <property type="component" value="Chromosome"/>
</dbReference>
<keyword evidence="1" id="KW-0812">Transmembrane</keyword>
<feature type="transmembrane region" description="Helical" evidence="1">
    <location>
        <begin position="40"/>
        <end position="60"/>
    </location>
</feature>
<dbReference type="EMBL" id="AP019860">
    <property type="protein sequence ID" value="BBM85261.1"/>
    <property type="molecule type" value="Genomic_DNA"/>
</dbReference>
<protein>
    <submittedName>
        <fullName evidence="2">Uncharacterized protein</fullName>
    </submittedName>
</protein>
<proteinExistence type="predicted"/>
<keyword evidence="1" id="KW-1133">Transmembrane helix</keyword>
<name>A0A5S9F4G1_UABAM</name>
<evidence type="ECO:0000313" key="2">
    <source>
        <dbReference type="EMBL" id="BBM85261.1"/>
    </source>
</evidence>
<evidence type="ECO:0000313" key="3">
    <source>
        <dbReference type="Proteomes" id="UP000326354"/>
    </source>
</evidence>
<reference evidence="2 3" key="1">
    <citation type="submission" date="2019-08" db="EMBL/GenBank/DDBJ databases">
        <title>Complete genome sequence of Candidatus Uab amorphum.</title>
        <authorList>
            <person name="Shiratori T."/>
            <person name="Suzuki S."/>
            <person name="Kakizawa Y."/>
            <person name="Ishida K."/>
        </authorList>
    </citation>
    <scope>NUCLEOTIDE SEQUENCE [LARGE SCALE GENOMIC DNA]</scope>
    <source>
        <strain evidence="2 3">SRT547</strain>
    </source>
</reference>